<dbReference type="OMA" id="QWPHGLT"/>
<evidence type="ECO:0000256" key="3">
    <source>
        <dbReference type="ARBA" id="ARBA00023015"/>
    </source>
</evidence>
<proteinExistence type="inferred from homology"/>
<dbReference type="InterPro" id="IPR037817">
    <property type="entry name" value="TAF7"/>
</dbReference>
<keyword evidence="5" id="KW-0539">Nucleus</keyword>
<dbReference type="CDD" id="cd08047">
    <property type="entry name" value="TAF7"/>
    <property type="match status" value="1"/>
</dbReference>
<evidence type="ECO:0000259" key="7">
    <source>
        <dbReference type="SMART" id="SM01370"/>
    </source>
</evidence>
<dbReference type="OrthoDB" id="153872at2759"/>
<evidence type="ECO:0000313" key="9">
    <source>
        <dbReference type="WBParaSite" id="HCON_00164870-00001"/>
    </source>
</evidence>
<comment type="subcellular location">
    <subcellularLocation>
        <location evidence="1">Nucleus</location>
    </subcellularLocation>
</comment>
<protein>
    <submittedName>
        <fullName evidence="9">TAFII55_N domain-containing protein</fullName>
    </submittedName>
</protein>
<comment type="similarity">
    <text evidence="2">Belongs to the TAF7 family.</text>
</comment>
<dbReference type="GO" id="GO:0016251">
    <property type="term" value="F:RNA polymerase II general transcription initiation factor activity"/>
    <property type="evidence" value="ECO:0007669"/>
    <property type="project" value="TreeGrafter"/>
</dbReference>
<dbReference type="PANTHER" id="PTHR12228:SF0">
    <property type="entry name" value="TATA-BOX BINDING PROTEIN ASSOCIATED FACTOR 7"/>
    <property type="match status" value="1"/>
</dbReference>
<keyword evidence="3" id="KW-0805">Transcription regulation</keyword>
<reference evidence="9" key="1">
    <citation type="submission" date="2020-12" db="UniProtKB">
        <authorList>
            <consortium name="WormBaseParasite"/>
        </authorList>
    </citation>
    <scope>IDENTIFICATION</scope>
    <source>
        <strain evidence="9">MHco3</strain>
    </source>
</reference>
<evidence type="ECO:0000256" key="4">
    <source>
        <dbReference type="ARBA" id="ARBA00023163"/>
    </source>
</evidence>
<organism evidence="8 9">
    <name type="scientific">Haemonchus contortus</name>
    <name type="common">Barber pole worm</name>
    <dbReference type="NCBI Taxonomy" id="6289"/>
    <lineage>
        <taxon>Eukaryota</taxon>
        <taxon>Metazoa</taxon>
        <taxon>Ecdysozoa</taxon>
        <taxon>Nematoda</taxon>
        <taxon>Chromadorea</taxon>
        <taxon>Rhabditida</taxon>
        <taxon>Rhabditina</taxon>
        <taxon>Rhabditomorpha</taxon>
        <taxon>Strongyloidea</taxon>
        <taxon>Trichostrongylidae</taxon>
        <taxon>Haemonchus</taxon>
    </lineage>
</organism>
<evidence type="ECO:0000256" key="2">
    <source>
        <dbReference type="ARBA" id="ARBA00009368"/>
    </source>
</evidence>
<feature type="region of interest" description="Disordered" evidence="6">
    <location>
        <begin position="225"/>
        <end position="246"/>
    </location>
</feature>
<dbReference type="WBParaSite" id="HCON_00164870-00001">
    <property type="protein sequence ID" value="HCON_00164870-00001"/>
    <property type="gene ID" value="HCON_00164870"/>
</dbReference>
<name>A0A7I4YZC9_HAECO</name>
<dbReference type="GO" id="GO:0051123">
    <property type="term" value="P:RNA polymerase II preinitiation complex assembly"/>
    <property type="evidence" value="ECO:0007669"/>
    <property type="project" value="TreeGrafter"/>
</dbReference>
<evidence type="ECO:0000256" key="1">
    <source>
        <dbReference type="ARBA" id="ARBA00004123"/>
    </source>
</evidence>
<dbReference type="PANTHER" id="PTHR12228">
    <property type="entry name" value="TRANSCRIPTION INITIATION FACTOR TFIID 55 KD SUBUNIT-RELATED"/>
    <property type="match status" value="1"/>
</dbReference>
<keyword evidence="8" id="KW-1185">Reference proteome</keyword>
<evidence type="ECO:0000256" key="6">
    <source>
        <dbReference type="SAM" id="MobiDB-lite"/>
    </source>
</evidence>
<dbReference type="InterPro" id="IPR006751">
    <property type="entry name" value="TAFII55_prot_cons_reg"/>
</dbReference>
<dbReference type="SMART" id="SM01370">
    <property type="entry name" value="TAFII55_N"/>
    <property type="match status" value="1"/>
</dbReference>
<keyword evidence="4" id="KW-0804">Transcription</keyword>
<feature type="domain" description="TAFII55 protein conserved region" evidence="7">
    <location>
        <begin position="27"/>
        <end position="184"/>
    </location>
</feature>
<evidence type="ECO:0000313" key="8">
    <source>
        <dbReference type="Proteomes" id="UP000025227"/>
    </source>
</evidence>
<dbReference type="AlphaFoldDB" id="A0A7I4YZC9"/>
<sequence>MSAGSSRILAKRVPQKICEVTEDVQDWENHLILRVPNDVAPRVDAMLADNHGKDIDDLAIQFTSTDMRHANVRIGTHIMSAKIYDLPCITEVMKTLDKKTLYKVADLSQIVVCSHELCAVPTEVVKLGSKKELKQWQYPHGLTPPMKSVRQRRFRKTKKKKYMEAPEVERELKRLLRADLEAESFRWEIVQADDKRKVFGLPINAKTCISASSAQDTTVSEQALFGDKVSSSEEDVEDMPQKKLSG</sequence>
<dbReference type="Proteomes" id="UP000025227">
    <property type="component" value="Unplaced"/>
</dbReference>
<dbReference type="Pfam" id="PF04658">
    <property type="entry name" value="TAFII55_N"/>
    <property type="match status" value="1"/>
</dbReference>
<dbReference type="GO" id="GO:0005669">
    <property type="term" value="C:transcription factor TFIID complex"/>
    <property type="evidence" value="ECO:0007669"/>
    <property type="project" value="InterPro"/>
</dbReference>
<evidence type="ECO:0000256" key="5">
    <source>
        <dbReference type="ARBA" id="ARBA00023242"/>
    </source>
</evidence>
<accession>A0A7I4YZC9</accession>